<sequence length="66" mass="7021">MARCGARMGIVAGGAVKAAWPLPMGGLRVEFEPLLANYRRPYPTLYYSSSLTLAPIPLGAAERTAV</sequence>
<evidence type="ECO:0000313" key="1">
    <source>
        <dbReference type="EMBL" id="CAH0726217.1"/>
    </source>
</evidence>
<proteinExistence type="predicted"/>
<feature type="non-terminal residue" evidence="1">
    <location>
        <position position="66"/>
    </location>
</feature>
<gene>
    <name evidence="1" type="ORF">BINO364_LOCUS11702</name>
</gene>
<accession>A0A8J9UUQ9</accession>
<protein>
    <submittedName>
        <fullName evidence="1">Uncharacterized protein</fullName>
    </submittedName>
</protein>
<name>A0A8J9UUQ9_9NEOP</name>
<organism evidence="1 2">
    <name type="scientific">Brenthis ino</name>
    <name type="common">lesser marbled fritillary</name>
    <dbReference type="NCBI Taxonomy" id="405034"/>
    <lineage>
        <taxon>Eukaryota</taxon>
        <taxon>Metazoa</taxon>
        <taxon>Ecdysozoa</taxon>
        <taxon>Arthropoda</taxon>
        <taxon>Hexapoda</taxon>
        <taxon>Insecta</taxon>
        <taxon>Pterygota</taxon>
        <taxon>Neoptera</taxon>
        <taxon>Endopterygota</taxon>
        <taxon>Lepidoptera</taxon>
        <taxon>Glossata</taxon>
        <taxon>Ditrysia</taxon>
        <taxon>Papilionoidea</taxon>
        <taxon>Nymphalidae</taxon>
        <taxon>Heliconiinae</taxon>
        <taxon>Argynnini</taxon>
        <taxon>Brenthis</taxon>
    </lineage>
</organism>
<dbReference type="Proteomes" id="UP000838878">
    <property type="component" value="Chromosome 5"/>
</dbReference>
<evidence type="ECO:0000313" key="2">
    <source>
        <dbReference type="Proteomes" id="UP000838878"/>
    </source>
</evidence>
<dbReference type="EMBL" id="OV170225">
    <property type="protein sequence ID" value="CAH0726217.1"/>
    <property type="molecule type" value="Genomic_DNA"/>
</dbReference>
<reference evidence="1" key="1">
    <citation type="submission" date="2021-12" db="EMBL/GenBank/DDBJ databases">
        <authorList>
            <person name="Martin H S."/>
        </authorList>
    </citation>
    <scope>NUCLEOTIDE SEQUENCE</scope>
</reference>
<keyword evidence="2" id="KW-1185">Reference proteome</keyword>
<dbReference type="AlphaFoldDB" id="A0A8J9UUQ9"/>